<dbReference type="GO" id="GO:0003682">
    <property type="term" value="F:chromatin binding"/>
    <property type="evidence" value="ECO:0007669"/>
    <property type="project" value="InterPro"/>
</dbReference>
<gene>
    <name evidence="12" type="ORF">SAPIO_CDS2751</name>
</gene>
<dbReference type="OrthoDB" id="1742084at2759"/>
<dbReference type="CDD" id="cd04717">
    <property type="entry name" value="BAH_polybromo"/>
    <property type="match status" value="1"/>
</dbReference>
<evidence type="ECO:0008006" key="14">
    <source>
        <dbReference type="Google" id="ProtNLM"/>
    </source>
</evidence>
<dbReference type="Pfam" id="PF00439">
    <property type="entry name" value="Bromodomain"/>
    <property type="match status" value="2"/>
</dbReference>
<dbReference type="AlphaFoldDB" id="A0A084GBG5"/>
<dbReference type="InterPro" id="IPR048047">
    <property type="entry name" value="RSC1/2_bromodom"/>
</dbReference>
<reference evidence="12 13" key="1">
    <citation type="journal article" date="2014" name="Genome Announc.">
        <title>Draft genome sequence of the pathogenic fungus Scedosporium apiospermum.</title>
        <authorList>
            <person name="Vandeputte P."/>
            <person name="Ghamrawi S."/>
            <person name="Rechenmann M."/>
            <person name="Iltis A."/>
            <person name="Giraud S."/>
            <person name="Fleury M."/>
            <person name="Thornton C."/>
            <person name="Delhaes L."/>
            <person name="Meyer W."/>
            <person name="Papon N."/>
            <person name="Bouchara J.P."/>
        </authorList>
    </citation>
    <scope>NUCLEOTIDE SEQUENCE [LARGE SCALE GENOMIC DNA]</scope>
    <source>
        <strain evidence="12 13">IHEM 14462</strain>
    </source>
</reference>
<keyword evidence="6" id="KW-0804">Transcription</keyword>
<evidence type="ECO:0000259" key="11">
    <source>
        <dbReference type="PROSITE" id="PS51038"/>
    </source>
</evidence>
<keyword evidence="13" id="KW-1185">Reference proteome</keyword>
<evidence type="ECO:0000256" key="7">
    <source>
        <dbReference type="ARBA" id="ARBA00023242"/>
    </source>
</evidence>
<dbReference type="Pfam" id="PF01426">
    <property type="entry name" value="BAH"/>
    <property type="match status" value="1"/>
</dbReference>
<keyword evidence="4" id="KW-0805">Transcription regulation</keyword>
<dbReference type="CDD" id="cd05522">
    <property type="entry name" value="Bromo_Rsc1_2_II"/>
    <property type="match status" value="1"/>
</dbReference>
<dbReference type="PROSITE" id="PS50014">
    <property type="entry name" value="BROMODOMAIN_2"/>
    <property type="match status" value="2"/>
</dbReference>
<dbReference type="Gene3D" id="1.20.920.10">
    <property type="entry name" value="Bromodomain-like"/>
    <property type="match status" value="2"/>
</dbReference>
<proteinExistence type="predicted"/>
<feature type="region of interest" description="Disordered" evidence="9">
    <location>
        <begin position="853"/>
        <end position="883"/>
    </location>
</feature>
<dbReference type="Proteomes" id="UP000028545">
    <property type="component" value="Unassembled WGS sequence"/>
</dbReference>
<dbReference type="CDD" id="cd04369">
    <property type="entry name" value="Bromodomain"/>
    <property type="match status" value="1"/>
</dbReference>
<dbReference type="SMART" id="SM00297">
    <property type="entry name" value="BROMO"/>
    <property type="match status" value="2"/>
</dbReference>
<feature type="compositionally biased region" description="Acidic residues" evidence="9">
    <location>
        <begin position="209"/>
        <end position="233"/>
    </location>
</feature>
<dbReference type="VEuPathDB" id="FungiDB:SAPIO_CDS2751"/>
<comment type="caution">
    <text evidence="12">The sequence shown here is derived from an EMBL/GenBank/DDBJ whole genome shotgun (WGS) entry which is preliminary data.</text>
</comment>
<keyword evidence="3" id="KW-0156">Chromatin regulator</keyword>
<dbReference type="GeneID" id="27721823"/>
<feature type="domain" description="Bromo" evidence="10">
    <location>
        <begin position="286"/>
        <end position="356"/>
    </location>
</feature>
<feature type="compositionally biased region" description="Pro residues" evidence="9">
    <location>
        <begin position="591"/>
        <end position="603"/>
    </location>
</feature>
<evidence type="ECO:0000313" key="12">
    <source>
        <dbReference type="EMBL" id="KEZ44677.1"/>
    </source>
</evidence>
<keyword evidence="5 8" id="KW-0103">Bromodomain</keyword>
<evidence type="ECO:0000256" key="4">
    <source>
        <dbReference type="ARBA" id="ARBA00023015"/>
    </source>
</evidence>
<dbReference type="PANTHER" id="PTHR16062">
    <property type="entry name" value="SWI/SNF-RELATED"/>
    <property type="match status" value="1"/>
</dbReference>
<evidence type="ECO:0000256" key="2">
    <source>
        <dbReference type="ARBA" id="ARBA00022737"/>
    </source>
</evidence>
<dbReference type="OMA" id="QKWINAC"/>
<evidence type="ECO:0000256" key="9">
    <source>
        <dbReference type="SAM" id="MobiDB-lite"/>
    </source>
</evidence>
<dbReference type="Gene3D" id="2.30.30.490">
    <property type="match status" value="1"/>
</dbReference>
<dbReference type="RefSeq" id="XP_016644476.1">
    <property type="nucleotide sequence ID" value="XM_016785694.1"/>
</dbReference>
<accession>A0A084GBG5</accession>
<comment type="subcellular location">
    <subcellularLocation>
        <location evidence="1">Nucleus</location>
    </subcellularLocation>
</comment>
<keyword evidence="7" id="KW-0539">Nucleus</keyword>
<feature type="domain" description="Bromo" evidence="10">
    <location>
        <begin position="96"/>
        <end position="166"/>
    </location>
</feature>
<evidence type="ECO:0000256" key="8">
    <source>
        <dbReference type="PROSITE-ProRule" id="PRU00035"/>
    </source>
</evidence>
<evidence type="ECO:0000256" key="5">
    <source>
        <dbReference type="ARBA" id="ARBA00023117"/>
    </source>
</evidence>
<dbReference type="HOGENOM" id="CLU_007728_0_0_1"/>
<evidence type="ECO:0000256" key="3">
    <source>
        <dbReference type="ARBA" id="ARBA00022853"/>
    </source>
</evidence>
<dbReference type="InterPro" id="IPR001025">
    <property type="entry name" value="BAH_dom"/>
</dbReference>
<feature type="region of interest" description="Disordered" evidence="9">
    <location>
        <begin position="1"/>
        <end position="76"/>
    </location>
</feature>
<dbReference type="SMART" id="SM00439">
    <property type="entry name" value="BAH"/>
    <property type="match status" value="1"/>
</dbReference>
<keyword evidence="2" id="KW-0677">Repeat</keyword>
<dbReference type="PANTHER" id="PTHR16062:SF21">
    <property type="entry name" value="CHROMATIN STRUCTURE-REMODELING COMPLEX SUBUNIT RSC1-RELATED"/>
    <property type="match status" value="1"/>
</dbReference>
<dbReference type="InterPro" id="IPR037382">
    <property type="entry name" value="Rsc/polybromo"/>
</dbReference>
<organism evidence="12 13">
    <name type="scientific">Pseudallescheria apiosperma</name>
    <name type="common">Scedosporium apiospermum</name>
    <dbReference type="NCBI Taxonomy" id="563466"/>
    <lineage>
        <taxon>Eukaryota</taxon>
        <taxon>Fungi</taxon>
        <taxon>Dikarya</taxon>
        <taxon>Ascomycota</taxon>
        <taxon>Pezizomycotina</taxon>
        <taxon>Sordariomycetes</taxon>
        <taxon>Hypocreomycetidae</taxon>
        <taxon>Microascales</taxon>
        <taxon>Microascaceae</taxon>
        <taxon>Scedosporium</taxon>
    </lineage>
</organism>
<protein>
    <recommendedName>
        <fullName evidence="14">Chromatin structure-remodeling complex subunit RSC1</fullName>
    </recommendedName>
</protein>
<feature type="compositionally biased region" description="Polar residues" evidence="9">
    <location>
        <begin position="682"/>
        <end position="694"/>
    </location>
</feature>
<feature type="domain" description="BAH" evidence="11">
    <location>
        <begin position="398"/>
        <end position="517"/>
    </location>
</feature>
<dbReference type="FunFam" id="2.30.30.490:FF:000015">
    <property type="entry name" value="Chromatin structure-remodeling complex subunit RSC1"/>
    <property type="match status" value="1"/>
</dbReference>
<evidence type="ECO:0000313" key="13">
    <source>
        <dbReference type="Proteomes" id="UP000028545"/>
    </source>
</evidence>
<feature type="compositionally biased region" description="Polar residues" evidence="9">
    <location>
        <begin position="66"/>
        <end position="76"/>
    </location>
</feature>
<sequence length="926" mass="104939">MSANPDDGNATEVRETIEAKPPTTATTTSEDVEMKDREEDDGEADAEGEEDDDVDAEGEEDDTNRDSTQPGKGSRELLQTIQDLSTFLCTYKDEGEEDELAMGFQRIPNRRTLPHYFDIISNPIAFSTIRQKTIRKQYTAFSEFVRDVAQICHNAQVFNRPSAGIFGAAVRLREVFQEELHKLVEKGVITQAEAELPDLGEIPSADESPPPEEEEEEEEEDEDEEDDDDDDDEGGRRRGGRRRQSRRQGSAGEGKKRRGRPPRVLTPMEARIQSVIKGLRKPRDEDGELLILPFEKLPDRQALPDYYEVIAHPMALDNIKKKAKRKKYRDVDHLLNDINLMFENAKLYNEDGSPLFEAAVELQKFARELVVQEKEKPDDSFRDDEGKRPLTEIQFRGETWRVGDWVHIRNPNDPRKPIVAQVYRTWQDPSGQSWINACWYYRPEQTVHRVEKHFYEHEVVKTGQYRDHRAEEIVDRCFVMFVTRFPKGRPQGFPPGKAIYVCESRYNEERYTFNKIKTWASCLPDEVREKDYVMDLYPVPLKMRKVPSPIKHLLRHDARPTDDLPKPTWGNPNAPPIVGAVHCRPREANESPPPEPSPPPTPAPAIAAVRSNSIPRPSPHQIGRGIPPVVGHNHHPPPPGYHHPMGAAPIPAQSPIHHYTPGHFQPSTPLPATPSPVLRHNQVASPVSFQYQQQQPPPVAIRPLHPGQHPPPPPPQGYHPGYHQPYAGTPIQHHPPPMQTPVVPAYEAHRAPMPAQPRAPMVPATVPAPAAQVPAPAGTTTRPREVFTLADEQNAAVPEDIRDLYRKDEQGRVLFWTAPPVIRENGALTAKSAALGHSVRYLSDLDEWKKEREAKRKARDEKRAEEAKKRKAEEEAAAAEAKEKALDQAADVLAGYFKAHEETTKKLREEQGLDKWDEVMREVHAK</sequence>
<dbReference type="GO" id="GO:0006368">
    <property type="term" value="P:transcription elongation by RNA polymerase II"/>
    <property type="evidence" value="ECO:0007669"/>
    <property type="project" value="TreeGrafter"/>
</dbReference>
<dbReference type="PROSITE" id="PS51038">
    <property type="entry name" value="BAH"/>
    <property type="match status" value="1"/>
</dbReference>
<dbReference type="InterPro" id="IPR036427">
    <property type="entry name" value="Bromodomain-like_sf"/>
</dbReference>
<dbReference type="EMBL" id="JOWA01000087">
    <property type="protein sequence ID" value="KEZ44677.1"/>
    <property type="molecule type" value="Genomic_DNA"/>
</dbReference>
<dbReference type="GO" id="GO:0006338">
    <property type="term" value="P:chromatin remodeling"/>
    <property type="evidence" value="ECO:0007669"/>
    <property type="project" value="InterPro"/>
</dbReference>
<dbReference type="KEGG" id="sapo:SAPIO_CDS2751"/>
<dbReference type="GO" id="GO:0016586">
    <property type="term" value="C:RSC-type complex"/>
    <property type="evidence" value="ECO:0007669"/>
    <property type="project" value="InterPro"/>
</dbReference>
<feature type="region of interest" description="Disordered" evidence="9">
    <location>
        <begin position="194"/>
        <end position="269"/>
    </location>
</feature>
<feature type="region of interest" description="Disordered" evidence="9">
    <location>
        <begin position="907"/>
        <end position="926"/>
    </location>
</feature>
<dbReference type="InterPro" id="IPR001487">
    <property type="entry name" value="Bromodomain"/>
</dbReference>
<dbReference type="SUPFAM" id="SSF47370">
    <property type="entry name" value="Bromodomain"/>
    <property type="match status" value="2"/>
</dbReference>
<evidence type="ECO:0000259" key="10">
    <source>
        <dbReference type="PROSITE" id="PS50014"/>
    </source>
</evidence>
<feature type="compositionally biased region" description="Pro residues" evidence="9">
    <location>
        <begin position="708"/>
        <end position="717"/>
    </location>
</feature>
<feature type="compositionally biased region" description="Acidic residues" evidence="9">
    <location>
        <begin position="38"/>
        <end position="63"/>
    </location>
</feature>
<feature type="compositionally biased region" description="Basic residues" evidence="9">
    <location>
        <begin position="237"/>
        <end position="246"/>
    </location>
</feature>
<evidence type="ECO:0000256" key="6">
    <source>
        <dbReference type="ARBA" id="ARBA00023163"/>
    </source>
</evidence>
<feature type="region of interest" description="Disordered" evidence="9">
    <location>
        <begin position="557"/>
        <end position="741"/>
    </location>
</feature>
<evidence type="ECO:0000256" key="1">
    <source>
        <dbReference type="ARBA" id="ARBA00004123"/>
    </source>
</evidence>
<dbReference type="InterPro" id="IPR043151">
    <property type="entry name" value="BAH_sf"/>
</dbReference>
<dbReference type="PRINTS" id="PR00503">
    <property type="entry name" value="BROMODOMAIN"/>
</dbReference>
<name>A0A084GBG5_PSEDA</name>